<reference evidence="1 2" key="1">
    <citation type="submission" date="2009-02" db="EMBL/GenBank/DDBJ databases">
        <title>Draft genome sequence of Clostridium asparagiforme (DSM 15981).</title>
        <authorList>
            <person name="Sudarsanam P."/>
            <person name="Ley R."/>
            <person name="Guruge J."/>
            <person name="Turnbaugh P.J."/>
            <person name="Mahowald M."/>
            <person name="Liep D."/>
            <person name="Gordon J."/>
        </authorList>
    </citation>
    <scope>NUCLEOTIDE SEQUENCE [LARGE SCALE GENOMIC DNA]</scope>
    <source>
        <strain evidence="1 2">DSM 15981</strain>
    </source>
</reference>
<dbReference type="AlphaFoldDB" id="C0DB16"/>
<protein>
    <submittedName>
        <fullName evidence="1">Uncharacterized protein</fullName>
    </submittedName>
</protein>
<keyword evidence="2" id="KW-1185">Reference proteome</keyword>
<dbReference type="Proteomes" id="UP000004756">
    <property type="component" value="Unassembled WGS sequence"/>
</dbReference>
<sequence>MNNVSFQNIGYIFSSIIVKNLVKAKGGARKMYVAPDWKW</sequence>
<evidence type="ECO:0000313" key="1">
    <source>
        <dbReference type="EMBL" id="EEG51432.1"/>
    </source>
</evidence>
<proteinExistence type="predicted"/>
<dbReference type="EMBL" id="ACCJ01000545">
    <property type="protein sequence ID" value="EEG51432.1"/>
    <property type="molecule type" value="Genomic_DNA"/>
</dbReference>
<name>C0DB16_9FIRM</name>
<evidence type="ECO:0000313" key="2">
    <source>
        <dbReference type="Proteomes" id="UP000004756"/>
    </source>
</evidence>
<gene>
    <name evidence="1" type="ORF">CLOSTASPAR_06472</name>
</gene>
<comment type="caution">
    <text evidence="1">The sequence shown here is derived from an EMBL/GenBank/DDBJ whole genome shotgun (WGS) entry which is preliminary data.</text>
</comment>
<accession>C0DB16</accession>
<organism evidence="1 2">
    <name type="scientific">[Clostridium] asparagiforme DSM 15981</name>
    <dbReference type="NCBI Taxonomy" id="518636"/>
    <lineage>
        <taxon>Bacteria</taxon>
        <taxon>Bacillati</taxon>
        <taxon>Bacillota</taxon>
        <taxon>Clostridia</taxon>
        <taxon>Lachnospirales</taxon>
        <taxon>Lachnospiraceae</taxon>
        <taxon>Enterocloster</taxon>
    </lineage>
</organism>
<dbReference type="HOGENOM" id="CLU_3307048_0_0_9"/>